<name>A0A5R9F4J7_9BACL</name>
<keyword evidence="2" id="KW-1185">Reference proteome</keyword>
<accession>A0A5R9F4J7</accession>
<dbReference type="AlphaFoldDB" id="A0A5R9F4J7"/>
<gene>
    <name evidence="1" type="ORF">FCL54_03735</name>
</gene>
<comment type="caution">
    <text evidence="1">The sequence shown here is derived from an EMBL/GenBank/DDBJ whole genome shotgun (WGS) entry which is preliminary data.</text>
</comment>
<dbReference type="EMBL" id="SWLG01000002">
    <property type="protein sequence ID" value="TLS38622.1"/>
    <property type="molecule type" value="Genomic_DNA"/>
</dbReference>
<organism evidence="1 2">
    <name type="scientific">Exobacillus caeni</name>
    <dbReference type="NCBI Taxonomy" id="2574798"/>
    <lineage>
        <taxon>Bacteria</taxon>
        <taxon>Bacillati</taxon>
        <taxon>Bacillota</taxon>
        <taxon>Bacilli</taxon>
        <taxon>Bacillales</taxon>
        <taxon>Guptibacillaceae</taxon>
        <taxon>Exobacillus</taxon>
    </lineage>
</organism>
<dbReference type="OrthoDB" id="9770793at2"/>
<evidence type="ECO:0000313" key="1">
    <source>
        <dbReference type="EMBL" id="TLS38622.1"/>
    </source>
</evidence>
<dbReference type="Proteomes" id="UP000308230">
    <property type="component" value="Unassembled WGS sequence"/>
</dbReference>
<protein>
    <submittedName>
        <fullName evidence="1">Asparaginase</fullName>
    </submittedName>
</protein>
<reference evidence="1 2" key="1">
    <citation type="submission" date="2019-04" db="EMBL/GenBank/DDBJ databases">
        <title>Bacillus caeni sp. nov., a bacterium isolated from mangrove sediment.</title>
        <authorList>
            <person name="Huang H."/>
            <person name="Mo K."/>
            <person name="Hu Y."/>
        </authorList>
    </citation>
    <scope>NUCLEOTIDE SEQUENCE [LARGE SCALE GENOMIC DNA]</scope>
    <source>
        <strain evidence="1 2">HB172195</strain>
    </source>
</reference>
<sequence length="339" mass="36822">MGAEKVVNVYRNGRLESSHMGHIAVVNAKGELLYEVGDVNRRTYARSSVKPIQAIPLVETGAADFFNYSEADLSIACASHSGEEQHTSRVADILQRSGINEDRLQCGPHIPHSQDTYKQLIANGGELTSVHSNCSGKHTGMLVTAKYMDEPLEDYHEAGHPVQQRIKEVLSDLTEYPEADIGVGIDGCGVPVFELPLERLALGFARLADPSGLSEGRRDAIERVTSAMMKYPEMVGGTGRFCTDFMKVADGRLFGKAGAESVYCIGDRETGIGIAIKVEDGSGRAMYPVALEVLKQLGLLSGSQLVELEDHYKPKIKNTRQEKVGEIVASFKLKSASPL</sequence>
<dbReference type="PANTHER" id="PTHR42110:SF1">
    <property type="entry name" value="L-ASPARAGINASE, PUTATIVE (AFU_ORTHOLOGUE AFUA_3G11890)-RELATED"/>
    <property type="match status" value="1"/>
</dbReference>
<dbReference type="InterPro" id="IPR010349">
    <property type="entry name" value="Asparaginase_II"/>
</dbReference>
<dbReference type="Pfam" id="PF06089">
    <property type="entry name" value="Asparaginase_II"/>
    <property type="match status" value="1"/>
</dbReference>
<evidence type="ECO:0000313" key="2">
    <source>
        <dbReference type="Proteomes" id="UP000308230"/>
    </source>
</evidence>
<dbReference type="RefSeq" id="WP_138123359.1">
    <property type="nucleotide sequence ID" value="NZ_SWLG01000002.1"/>
</dbReference>
<proteinExistence type="predicted"/>
<dbReference type="PANTHER" id="PTHR42110">
    <property type="entry name" value="L-ASPARAGINASE, PUTATIVE (AFU_ORTHOLOGUE AFUA_3G11890)-RELATED"/>
    <property type="match status" value="1"/>
</dbReference>